<dbReference type="InterPro" id="IPR056693">
    <property type="entry name" value="DUF7791"/>
</dbReference>
<dbReference type="InterPro" id="IPR027417">
    <property type="entry name" value="P-loop_NTPase"/>
</dbReference>
<feature type="repeat" description="ANK" evidence="2">
    <location>
        <begin position="2302"/>
        <end position="2325"/>
    </location>
</feature>
<protein>
    <recommendedName>
        <fullName evidence="4">NACHT domain-containing protein</fullName>
    </recommendedName>
</protein>
<dbReference type="EMBL" id="JABEXW010000331">
    <property type="protein sequence ID" value="KAF4965715.1"/>
    <property type="molecule type" value="Genomic_DNA"/>
</dbReference>
<dbReference type="Pfam" id="PF24883">
    <property type="entry name" value="NPHP3_N"/>
    <property type="match status" value="3"/>
</dbReference>
<dbReference type="InterPro" id="IPR031352">
    <property type="entry name" value="SesA"/>
</dbReference>
<dbReference type="PROSITE" id="PS50297">
    <property type="entry name" value="ANK_REP_REGION"/>
    <property type="match status" value="5"/>
</dbReference>
<keyword evidence="1" id="KW-0677">Repeat</keyword>
<name>A0A8H4TX13_9HYPO</name>
<comment type="caution">
    <text evidence="5">The sequence shown here is derived from an EMBL/GenBank/DDBJ whole genome shotgun (WGS) entry which is preliminary data.</text>
</comment>
<dbReference type="InterPro" id="IPR007111">
    <property type="entry name" value="NACHT_NTPase"/>
</dbReference>
<feature type="region of interest" description="Disordered" evidence="3">
    <location>
        <begin position="2530"/>
        <end position="2553"/>
    </location>
</feature>
<feature type="repeat" description="ANK" evidence="2">
    <location>
        <begin position="2336"/>
        <end position="2360"/>
    </location>
</feature>
<keyword evidence="6" id="KW-1185">Reference proteome</keyword>
<dbReference type="Proteomes" id="UP000622797">
    <property type="component" value="Unassembled WGS sequence"/>
</dbReference>
<feature type="repeat" description="ANK" evidence="2">
    <location>
        <begin position="2268"/>
        <end position="2300"/>
    </location>
</feature>
<accession>A0A8H4TX13</accession>
<evidence type="ECO:0000256" key="2">
    <source>
        <dbReference type="PROSITE-ProRule" id="PRU00023"/>
    </source>
</evidence>
<dbReference type="PANTHER" id="PTHR10039">
    <property type="entry name" value="AMELOGENIN"/>
    <property type="match status" value="1"/>
</dbReference>
<evidence type="ECO:0000313" key="6">
    <source>
        <dbReference type="Proteomes" id="UP000622797"/>
    </source>
</evidence>
<proteinExistence type="predicted"/>
<evidence type="ECO:0000256" key="3">
    <source>
        <dbReference type="SAM" id="MobiDB-lite"/>
    </source>
</evidence>
<dbReference type="Gene3D" id="1.25.40.20">
    <property type="entry name" value="Ankyrin repeat-containing domain"/>
    <property type="match status" value="3"/>
</dbReference>
<dbReference type="Gene3D" id="3.40.50.300">
    <property type="entry name" value="P-loop containing nucleotide triphosphate hydrolases"/>
    <property type="match status" value="2"/>
</dbReference>
<dbReference type="InterPro" id="IPR056884">
    <property type="entry name" value="NPHP3-like_N"/>
</dbReference>
<evidence type="ECO:0000313" key="5">
    <source>
        <dbReference type="EMBL" id="KAF4965715.1"/>
    </source>
</evidence>
<feature type="repeat" description="ANK" evidence="2">
    <location>
        <begin position="2438"/>
        <end position="2462"/>
    </location>
</feature>
<evidence type="ECO:0000259" key="4">
    <source>
        <dbReference type="PROSITE" id="PS50837"/>
    </source>
</evidence>
<dbReference type="PROSITE" id="PS50837">
    <property type="entry name" value="NACHT"/>
    <property type="match status" value="1"/>
</dbReference>
<dbReference type="InterPro" id="IPR036770">
    <property type="entry name" value="Ankyrin_rpt-contain_sf"/>
</dbReference>
<dbReference type="SUPFAM" id="SSF48403">
    <property type="entry name" value="Ankyrin repeat"/>
    <property type="match status" value="1"/>
</dbReference>
<keyword evidence="2" id="KW-0040">ANK repeat</keyword>
<dbReference type="GO" id="GO:0009116">
    <property type="term" value="P:nucleoside metabolic process"/>
    <property type="evidence" value="ECO:0007669"/>
    <property type="project" value="InterPro"/>
</dbReference>
<dbReference type="Pfam" id="PF17107">
    <property type="entry name" value="SesA"/>
    <property type="match status" value="1"/>
</dbReference>
<dbReference type="InterPro" id="IPR000845">
    <property type="entry name" value="Nucleoside_phosphorylase_d"/>
</dbReference>
<dbReference type="OrthoDB" id="427518at2759"/>
<sequence length="2553" mass="289643">MDPVSAIGLASSIITFIDFGSELITGAIEIYRAPDGSSAADARLQDVLNDLGDLVEELEKTFHAATKAEKNIKSLAQECGEDAQELRDILRELKMTGRRTPWKSVKAKWMSMRAESRVGELKDRLNEYRADILLNLTLVLREEQSGIGQRLKQVKESCEELRVDSAASLDDLKTKLLDAIGDKTETEQSLEDIKLLLKKLQSDTQTIPIEHRILRQLIFSEMDARRTQIHSADTATCGWILGHPNFEEVEPSPDLSHQFYTRLRFEKDSTDREKASDDFRAWLQKGQNIFHISGNAGCGKSTLVKYIARHEQTKALLSTWASDKTLVLADFYFWASGSRLQTTIPGLQRSLIFEVLRSCRELMPKAFPLQWERYQSRSGDLLVESMDFADEDIEQAFEILLTHSAHENYRFCFFIDGLDEYKGNFVERRHLAQRLKEWTYGGDIKICASSRPDREYLELLSHPSARINLHQVNAPAIRNYCHRRFTESLPTHEVDCHDWRHMEQEIVEMSQGVFLWAYLVVDTLITAAHQGDPRHVIREKLHETPKELDDLYDRMLSSANWGKIDRDRSNRILLLAAENPFSDLLDTSVWESPSENPSSGPLRLVVFTWLDDLEDAEFPHIKMYRAESDSDMEPRFDRAAKQIQALGRGLLEVRKSTQPHMEGPEVEFFHRSARDYLLRPERRSSMLKSLPNFEQCHPYGKILLARWIFSCQQQATIASELQQLLAGFVIGERATEQQSNDKGYIMKRIPPQQSSNFDSFGLDVSTNGTSVEALIDSNSENPHLVILEALTHRVRKQALPFFLDEPNGVLQRVVTLPAPEESVSHLLGQFDSVIRYYRDLSTSIMGQLHCNLHSHLRKAGGSPGSLFHWAVWQDTVSADTSLKHHIIQQLAQQPHLKETTDGSLNFSVTMAWAMYHKPYFPDVDFVLAVLRRAVRLDGIVFVGKGSLTAFDICDQPVYDTFMSHDEPFQDEEGDNQQDEHDATKNDNTLLHASVCQVWVLVLGASVSTLLVNILLRKQSIVEMRGHVVIARELAQMAMEQGGDPHMEFRFRVWPRNEDDEPTFCIDLSIFEAILRCEQKLAAIEAKQTDLIGNPAERYTLRDVAQASENWRTFTVGWVCALPVERAAAEAMLDDRYQDSNDNTYTLGRIGDHNVVIACLPAGQTGTSAASAVAAKMMSAFGAIRFGLMVGIGGGVPSKKADIRLGDVVVSQPHNVYGGVVQYDFGKTRPGEFEQTGFLNAPPIVLLDAVSKLQAKHLAGNTKFSQYLPMALGSSASIPKCMMADMLFDPNYAHVPGSACDKCDKANLIERAPRQQEIAVHYGTIASGNQIMKDGITRDNLSSKFGGVLCFEMEAAGLMNSFPCLVIRGVCDYADSHKNKMWQRYAAASAASYAKEVLTVIPAVQVDETPVVDDDTKAEMRRSDIELSIESMDLRQVLSVLPSINQRKQNVAKRYRECEGPEYYWVSKNVDFKKWNNTNSSRVLWLAGPPECDIRKFASHILYHEMKGASEAERFVLYFFCPTSMGGNCSATTFINTLVRQIIASSLKDNQILMLQTFLRSLLSDIFGKMSPKKFLSYFSGDSDSYITSLLESPVEHLWSSLWSIMPLGHPRLSMIIEGIGNIGGQRTEFIQGLRSFIEYLQRVARVRILLTSGLETDTAELFHGLPCIEYDKERKECLSSLNFDNIRFAKITGASKGTFEWLWNHPKYKQWANADTSRLLLIQGKPGSGKSTLTKYFNEHLSEHEPAAYSAIVARFFYSYRDGDLQRRHDNMLRTILYDILRQEHAFYYHHFQEEYRSQPRQDDRVDWGYESLKQVLKSLCDYLLSKPLYLIIDAVDESHEDDRRDMLRLLFELCAEMKHGVVKVLIASRPVPQLDARQKQIDASIQLQDETVDDISRFAQTMLDDLQLTHLLTEAIEYIIHNAHGVFLWVKLVGNELKASIEYGDSDCTIFERLQRLPTELDDFYQLMFRRLIKSNPHIPDSIRMFHLILWAARPLTVDELLHAMAIEKTSILDSISDDFFERRIPDKARITHCGGNFFDIKKPDGKEVVEVMHQTVREFLLATSGCVADSEFRTNDREAHVCISRICIQYLILCTTPLRERPPGNDSWSLWHFDDYARFLNKKPLANYAMCFLQHHIQNCHLDASILDHAVQFGKWSTSGPASYLLGNWVSSHMHAASDDIEHTNDAAEFRINLMRSAIWIGLPSTVETLLAAGIDLNWGHSPGRYSKWYISGRTLLSRAVQRGHQAVVKVLLARDNILADLKDKNGQTPLSLAARRGHDAVVRLLADRNDVITDSKDRHGQTPLSWAARQGHDSVVKLLIDRKDVRADSKDKDGRTPLFWAARQGHDTVVRLLVDRNGVTADSKDKYKQTPLSWAAREGHHTVVKLLADRNDVIVDSRYKARRTPLSYAAERGHDSVVKLLLDRNDVNADSKDKSGRTPLSWAAEKGQESIVKLLINRNDIKAGSKDKNGLTPASWASRRRHDAVTKLLKDHQKMQSSSDQSGRQPLRLWRAAVWSMVAMRFLVGSKGVETDSREKDDRTRFSQAGENGL</sequence>
<dbReference type="InterPro" id="IPR035994">
    <property type="entry name" value="Nucleoside_phosphorylase_sf"/>
</dbReference>
<dbReference type="Pfam" id="PF01048">
    <property type="entry name" value="PNP_UDP_1"/>
    <property type="match status" value="1"/>
</dbReference>
<feature type="domain" description="NACHT" evidence="4">
    <location>
        <begin position="1718"/>
        <end position="1871"/>
    </location>
</feature>
<dbReference type="SUPFAM" id="SSF52540">
    <property type="entry name" value="P-loop containing nucleoside triphosphate hydrolases"/>
    <property type="match status" value="2"/>
</dbReference>
<dbReference type="Gene3D" id="3.40.50.1580">
    <property type="entry name" value="Nucleoside phosphorylase domain"/>
    <property type="match status" value="1"/>
</dbReference>
<organism evidence="5 6">
    <name type="scientific">Fusarium sarcochroum</name>
    <dbReference type="NCBI Taxonomy" id="1208366"/>
    <lineage>
        <taxon>Eukaryota</taxon>
        <taxon>Fungi</taxon>
        <taxon>Dikarya</taxon>
        <taxon>Ascomycota</taxon>
        <taxon>Pezizomycotina</taxon>
        <taxon>Sordariomycetes</taxon>
        <taxon>Hypocreomycetidae</taxon>
        <taxon>Hypocreales</taxon>
        <taxon>Nectriaceae</taxon>
        <taxon>Fusarium</taxon>
        <taxon>Fusarium lateritium species complex</taxon>
    </lineage>
</organism>
<evidence type="ECO:0000256" key="1">
    <source>
        <dbReference type="ARBA" id="ARBA00022737"/>
    </source>
</evidence>
<dbReference type="GO" id="GO:0003824">
    <property type="term" value="F:catalytic activity"/>
    <property type="evidence" value="ECO:0007669"/>
    <property type="project" value="InterPro"/>
</dbReference>
<dbReference type="SUPFAM" id="SSF53167">
    <property type="entry name" value="Purine and uridine phosphorylases"/>
    <property type="match status" value="1"/>
</dbReference>
<reference evidence="5" key="2">
    <citation type="submission" date="2020-05" db="EMBL/GenBank/DDBJ databases">
        <authorList>
            <person name="Kim H.-S."/>
            <person name="Proctor R.H."/>
            <person name="Brown D.W."/>
        </authorList>
    </citation>
    <scope>NUCLEOTIDE SEQUENCE</scope>
    <source>
        <strain evidence="5">NRRL 20472</strain>
    </source>
</reference>
<feature type="repeat" description="ANK" evidence="2">
    <location>
        <begin position="2404"/>
        <end position="2428"/>
    </location>
</feature>
<dbReference type="Pfam" id="PF12796">
    <property type="entry name" value="Ank_2"/>
    <property type="match status" value="3"/>
</dbReference>
<feature type="compositionally biased region" description="Basic and acidic residues" evidence="3">
    <location>
        <begin position="2532"/>
        <end position="2544"/>
    </location>
</feature>
<dbReference type="SMART" id="SM00248">
    <property type="entry name" value="ANK"/>
    <property type="match status" value="10"/>
</dbReference>
<dbReference type="Pfam" id="PF25053">
    <property type="entry name" value="DUF7791"/>
    <property type="match status" value="1"/>
</dbReference>
<reference evidence="5" key="1">
    <citation type="journal article" date="2020" name="BMC Genomics">
        <title>Correction to: Identification and distribution of gene clusters required for synthesis of sphingolipid metabolism inhibitors in diverse species of the filamentous fungus Fusarium.</title>
        <authorList>
            <person name="Kim H.S."/>
            <person name="Lohmar J.M."/>
            <person name="Busman M."/>
            <person name="Brown D.W."/>
            <person name="Naumann T.A."/>
            <person name="Divon H.H."/>
            <person name="Lysoe E."/>
            <person name="Uhlig S."/>
            <person name="Proctor R.H."/>
        </authorList>
    </citation>
    <scope>NUCLEOTIDE SEQUENCE</scope>
    <source>
        <strain evidence="5">NRRL 20472</strain>
    </source>
</reference>
<dbReference type="PROSITE" id="PS50088">
    <property type="entry name" value="ANK_REPEAT"/>
    <property type="match status" value="5"/>
</dbReference>
<dbReference type="InterPro" id="IPR002110">
    <property type="entry name" value="Ankyrin_rpt"/>
</dbReference>
<gene>
    <name evidence="5" type="ORF">FSARC_6498</name>
</gene>
<dbReference type="PANTHER" id="PTHR10039:SF5">
    <property type="entry name" value="NACHT DOMAIN-CONTAINING PROTEIN"/>
    <property type="match status" value="1"/>
</dbReference>